<dbReference type="EMBL" id="SACS01000013">
    <property type="protein sequence ID" value="RVU35687.1"/>
    <property type="molecule type" value="Genomic_DNA"/>
</dbReference>
<feature type="domain" description="WYL" evidence="1">
    <location>
        <begin position="122"/>
        <end position="185"/>
    </location>
</feature>
<proteinExistence type="predicted"/>
<dbReference type="PANTHER" id="PTHR34580:SF3">
    <property type="entry name" value="PROTEIN PAFB"/>
    <property type="match status" value="1"/>
</dbReference>
<dbReference type="Pfam" id="PF26107">
    <property type="entry name" value="BrxR_CTD"/>
    <property type="match status" value="1"/>
</dbReference>
<dbReference type="InterPro" id="IPR026881">
    <property type="entry name" value="WYL_dom"/>
</dbReference>
<evidence type="ECO:0000313" key="4">
    <source>
        <dbReference type="EMBL" id="RVU35687.1"/>
    </source>
</evidence>
<organism evidence="4 5">
    <name type="scientific">Rheinheimera riviphila</name>
    <dbReference type="NCBI Taxonomy" id="1834037"/>
    <lineage>
        <taxon>Bacteria</taxon>
        <taxon>Pseudomonadati</taxon>
        <taxon>Pseudomonadota</taxon>
        <taxon>Gammaproteobacteria</taxon>
        <taxon>Chromatiales</taxon>
        <taxon>Chromatiaceae</taxon>
        <taxon>Rheinheimera</taxon>
    </lineage>
</organism>
<dbReference type="PANTHER" id="PTHR34580">
    <property type="match status" value="1"/>
</dbReference>
<gene>
    <name evidence="4" type="ORF">EOE67_12730</name>
</gene>
<dbReference type="Proteomes" id="UP000283077">
    <property type="component" value="Unassembled WGS sequence"/>
</dbReference>
<evidence type="ECO:0000259" key="3">
    <source>
        <dbReference type="Pfam" id="PF26109"/>
    </source>
</evidence>
<reference evidence="4 5" key="1">
    <citation type="submission" date="2019-01" db="EMBL/GenBank/DDBJ databases">
        <authorList>
            <person name="Chen W.-M."/>
        </authorList>
    </citation>
    <scope>NUCLEOTIDE SEQUENCE [LARGE SCALE GENOMIC DNA]</scope>
    <source>
        <strain evidence="4 5">KYPC3</strain>
    </source>
</reference>
<dbReference type="RefSeq" id="WP_127699462.1">
    <property type="nucleotide sequence ID" value="NZ_SACS01000013.1"/>
</dbReference>
<dbReference type="InterPro" id="IPR059020">
    <property type="entry name" value="CapW_CTD"/>
</dbReference>
<evidence type="ECO:0000259" key="1">
    <source>
        <dbReference type="Pfam" id="PF13280"/>
    </source>
</evidence>
<dbReference type="Pfam" id="PF26109">
    <property type="entry name" value="WHD_BrxR"/>
    <property type="match status" value="1"/>
</dbReference>
<sequence length="285" mass="33104">MKSKLELTQRYWLIELLAWWEGRVCTSHLIKHMALGRGQAQADLASYQKLYPRQLQLDASIKGFRPTADFCCQLISGDVVEYLNWLSLSQQTYLEISSDRESTQWPFYALTLPARPIEPSLIRILVQAMRKQLRVDLAYLSLTNPTAEGRIIAPHHFVRTGLRWHVRGYDEKHRQYRDFVLSRFRGDAELLDKSEFGAAQDPGWQTQLEIQLTPDPRLSTAQQQVIAEDYRLTDGVLRLQTRACLAQYLLQEMQVSLKPELHSPESQQLVLHNQAELSPWLFSQR</sequence>
<dbReference type="InterPro" id="IPR051534">
    <property type="entry name" value="CBASS_pafABC_assoc_protein"/>
</dbReference>
<keyword evidence="5" id="KW-1185">Reference proteome</keyword>
<feature type="domain" description="DNA-binding transcriptional repressor CapW C-terminal dimerisation" evidence="2">
    <location>
        <begin position="208"/>
        <end position="277"/>
    </location>
</feature>
<comment type="caution">
    <text evidence="4">The sequence shown here is derived from an EMBL/GenBank/DDBJ whole genome shotgun (WGS) entry which is preliminary data.</text>
</comment>
<name>A0A437QMF5_9GAMM</name>
<dbReference type="OrthoDB" id="6400324at2"/>
<dbReference type="InterPro" id="IPR016634">
    <property type="entry name" value="CapW-like"/>
</dbReference>
<dbReference type="PROSITE" id="PS52050">
    <property type="entry name" value="WYL"/>
    <property type="match status" value="1"/>
</dbReference>
<feature type="domain" description="DNA-binding transcriptional repressor CapW winged helix-turn-helix" evidence="3">
    <location>
        <begin position="6"/>
        <end position="87"/>
    </location>
</feature>
<dbReference type="Pfam" id="PF13280">
    <property type="entry name" value="WYL"/>
    <property type="match status" value="1"/>
</dbReference>
<dbReference type="InterPro" id="IPR059019">
    <property type="entry name" value="WHD_CapW"/>
</dbReference>
<evidence type="ECO:0000313" key="5">
    <source>
        <dbReference type="Proteomes" id="UP000283077"/>
    </source>
</evidence>
<evidence type="ECO:0000259" key="2">
    <source>
        <dbReference type="Pfam" id="PF26107"/>
    </source>
</evidence>
<dbReference type="PIRSF" id="PIRSF015558">
    <property type="entry name" value="Txn_reg_DeoR_prd"/>
    <property type="match status" value="1"/>
</dbReference>
<dbReference type="AlphaFoldDB" id="A0A437QMF5"/>
<protein>
    <submittedName>
        <fullName evidence="4">WYL domain-containing protein</fullName>
    </submittedName>
</protein>
<accession>A0A437QMF5</accession>